<evidence type="ECO:0000256" key="2">
    <source>
        <dbReference type="ARBA" id="ARBA00022729"/>
    </source>
</evidence>
<feature type="domain" description="NodB homology" evidence="3">
    <location>
        <begin position="137"/>
        <end position="303"/>
    </location>
</feature>
<dbReference type="InterPro" id="IPR051398">
    <property type="entry name" value="Polysacch_Deacetylase"/>
</dbReference>
<dbReference type="InterPro" id="IPR011330">
    <property type="entry name" value="Glyco_hydro/deAcase_b/a-brl"/>
</dbReference>
<comment type="caution">
    <text evidence="4">The sequence shown here is derived from an EMBL/GenBank/DDBJ whole genome shotgun (WGS) entry which is preliminary data.</text>
</comment>
<dbReference type="PANTHER" id="PTHR34216:SF3">
    <property type="entry name" value="POLY-BETA-1,6-N-ACETYL-D-GLUCOSAMINE N-DEACETYLASE"/>
    <property type="match status" value="1"/>
</dbReference>
<name>A0ABS8N1V9_9CLOT</name>
<accession>A0ABS8N1V9</accession>
<dbReference type="PANTHER" id="PTHR34216">
    <property type="match status" value="1"/>
</dbReference>
<organism evidence="4 5">
    <name type="scientific">Clostridium aromativorans</name>
    <dbReference type="NCBI Taxonomy" id="2836848"/>
    <lineage>
        <taxon>Bacteria</taxon>
        <taxon>Bacillati</taxon>
        <taxon>Bacillota</taxon>
        <taxon>Clostridia</taxon>
        <taxon>Eubacteriales</taxon>
        <taxon>Clostridiaceae</taxon>
        <taxon>Clostridium</taxon>
    </lineage>
</organism>
<dbReference type="CDD" id="cd10918">
    <property type="entry name" value="CE4_NodB_like_5s_6s"/>
    <property type="match status" value="1"/>
</dbReference>
<evidence type="ECO:0000256" key="1">
    <source>
        <dbReference type="ARBA" id="ARBA00004613"/>
    </source>
</evidence>
<dbReference type="Proteomes" id="UP001165422">
    <property type="component" value="Unassembled WGS sequence"/>
</dbReference>
<dbReference type="EMBL" id="JAJJPB010000001">
    <property type="protein sequence ID" value="MCC9293745.1"/>
    <property type="molecule type" value="Genomic_DNA"/>
</dbReference>
<dbReference type="Pfam" id="PF01522">
    <property type="entry name" value="Polysacc_deac_1"/>
    <property type="match status" value="1"/>
</dbReference>
<keyword evidence="2" id="KW-0732">Signal</keyword>
<dbReference type="RefSeq" id="WP_179978153.1">
    <property type="nucleotide sequence ID" value="NZ_JAJJPB010000001.1"/>
</dbReference>
<evidence type="ECO:0000259" key="3">
    <source>
        <dbReference type="PROSITE" id="PS51677"/>
    </source>
</evidence>
<sequence>MIHKKILITIILIFFAAAAAYSIYKIQNCNRNYGEKSGNKVNSKIDHQTEKKNINDNANQLNIAEDRIFTGGDLKYNTQSIPVLYYHSIDYEKGNELRIPKEKFREEMKFLRDNGYTTLTMNEFYNFLAYNKPIPKKSVVITLDDGYEDNYENAFPILKEFGFKATIFIITGAIDNGKNILTSSQLREMEHYGIDIESHTVNHDKLDKLTYNEQLSTLKNSKNFLEKLLGKRVNYIAYPYGEWNGDTVKAVKAAGYKLAFTTASGWANKNEGLYTLSRVYISANHKMEEFKRRLTNEKYNISN</sequence>
<evidence type="ECO:0000313" key="4">
    <source>
        <dbReference type="EMBL" id="MCC9293745.1"/>
    </source>
</evidence>
<reference evidence="4" key="1">
    <citation type="submission" date="2021-11" db="EMBL/GenBank/DDBJ databases">
        <authorList>
            <person name="Qingchun L."/>
            <person name="Dong Z."/>
            <person name="Zongwei Q."/>
            <person name="Jia Z."/>
            <person name="Duotao L."/>
        </authorList>
    </citation>
    <scope>NUCLEOTIDE SEQUENCE</scope>
    <source>
        <strain evidence="4">WLY-B-L2</strain>
    </source>
</reference>
<protein>
    <submittedName>
        <fullName evidence="4">Polysaccharide deacetylase family protein</fullName>
    </submittedName>
</protein>
<proteinExistence type="predicted"/>
<dbReference type="Gene3D" id="3.20.20.370">
    <property type="entry name" value="Glycoside hydrolase/deacetylase"/>
    <property type="match status" value="1"/>
</dbReference>
<evidence type="ECO:0000313" key="5">
    <source>
        <dbReference type="Proteomes" id="UP001165422"/>
    </source>
</evidence>
<comment type="subcellular location">
    <subcellularLocation>
        <location evidence="1">Secreted</location>
    </subcellularLocation>
</comment>
<keyword evidence="5" id="KW-1185">Reference proteome</keyword>
<dbReference type="InterPro" id="IPR002509">
    <property type="entry name" value="NODB_dom"/>
</dbReference>
<gene>
    <name evidence="4" type="ORF">LN736_02520</name>
</gene>
<dbReference type="PROSITE" id="PS51677">
    <property type="entry name" value="NODB"/>
    <property type="match status" value="1"/>
</dbReference>
<dbReference type="SUPFAM" id="SSF88713">
    <property type="entry name" value="Glycoside hydrolase/deacetylase"/>
    <property type="match status" value="1"/>
</dbReference>